<dbReference type="STRING" id="39966.A0A369JUQ9"/>
<gene>
    <name evidence="1" type="ORF">Hypma_009874</name>
</gene>
<reference evidence="1" key="1">
    <citation type="submission" date="2018-04" db="EMBL/GenBank/DDBJ databases">
        <title>Whole genome sequencing of Hypsizygus marmoreus.</title>
        <authorList>
            <person name="Choi I.-G."/>
            <person name="Min B."/>
            <person name="Kim J.-G."/>
            <person name="Kim S."/>
            <person name="Oh Y.-L."/>
            <person name="Kong W.-S."/>
            <person name="Park H."/>
            <person name="Jeong J."/>
            <person name="Song E.-S."/>
        </authorList>
    </citation>
    <scope>NUCLEOTIDE SEQUENCE [LARGE SCALE GENOMIC DNA]</scope>
    <source>
        <strain evidence="1">51987-8</strain>
    </source>
</reference>
<dbReference type="EMBL" id="LUEZ02000048">
    <property type="protein sequence ID" value="RDB23074.1"/>
    <property type="molecule type" value="Genomic_DNA"/>
</dbReference>
<organism evidence="1 2">
    <name type="scientific">Hypsizygus marmoreus</name>
    <name type="common">White beech mushroom</name>
    <name type="synonym">Agaricus marmoreus</name>
    <dbReference type="NCBI Taxonomy" id="39966"/>
    <lineage>
        <taxon>Eukaryota</taxon>
        <taxon>Fungi</taxon>
        <taxon>Dikarya</taxon>
        <taxon>Basidiomycota</taxon>
        <taxon>Agaricomycotina</taxon>
        <taxon>Agaricomycetes</taxon>
        <taxon>Agaricomycetidae</taxon>
        <taxon>Agaricales</taxon>
        <taxon>Tricholomatineae</taxon>
        <taxon>Lyophyllaceae</taxon>
        <taxon>Hypsizygus</taxon>
    </lineage>
</organism>
<dbReference type="AlphaFoldDB" id="A0A369JUQ9"/>
<dbReference type="InParanoid" id="A0A369JUQ9"/>
<accession>A0A369JUQ9</accession>
<evidence type="ECO:0000313" key="1">
    <source>
        <dbReference type="EMBL" id="RDB23074.1"/>
    </source>
</evidence>
<dbReference type="Proteomes" id="UP000076154">
    <property type="component" value="Unassembled WGS sequence"/>
</dbReference>
<evidence type="ECO:0000313" key="2">
    <source>
        <dbReference type="Proteomes" id="UP000076154"/>
    </source>
</evidence>
<comment type="caution">
    <text evidence="1">The sequence shown here is derived from an EMBL/GenBank/DDBJ whole genome shotgun (WGS) entry which is preliminary data.</text>
</comment>
<dbReference type="OrthoDB" id="3051365at2759"/>
<name>A0A369JUQ9_HYPMA</name>
<proteinExistence type="predicted"/>
<sequence>MKTQDIPPWRPFAFKAADNVTKNLCTYEWMLRDGEAYDALKEIRHVLRLRSHLLKNKDRRCPSQHTIQCGHSECRCKNPLHGKHITRDSRGAGSFRMGWSSSCWESSLRVLERDDIRGLSDQLFGETEGTAAAAQDMVKRWGIQTEDLALNDGECCMDEGFDILLTRYSIALRIEWCQARAKGCIGMRRSSCWRRCPEHAHVCGRHRGRKRGVEHVLMHMRRYLQEGRLAYARRQASLSCSLRERFIHERRDLRVLIQKGVKS</sequence>
<protein>
    <submittedName>
        <fullName evidence="1">Uncharacterized protein</fullName>
    </submittedName>
</protein>
<keyword evidence="2" id="KW-1185">Reference proteome</keyword>